<keyword evidence="6" id="KW-0131">Cell cycle</keyword>
<evidence type="ECO:0000259" key="7">
    <source>
        <dbReference type="Pfam" id="PF12862"/>
    </source>
</evidence>
<reference evidence="8" key="1">
    <citation type="journal article" date="2021" name="Open Biol.">
        <title>Shared evolutionary footprints suggest mitochondrial oxidative damage underlies multiple complex I losses in fungi.</title>
        <authorList>
            <person name="Schikora-Tamarit M.A."/>
            <person name="Marcet-Houben M."/>
            <person name="Nosek J."/>
            <person name="Gabaldon T."/>
        </authorList>
    </citation>
    <scope>NUCLEOTIDE SEQUENCE</scope>
    <source>
        <strain evidence="8">NCAIM Y.01608</strain>
    </source>
</reference>
<evidence type="ECO:0000313" key="8">
    <source>
        <dbReference type="EMBL" id="KAH3661029.1"/>
    </source>
</evidence>
<comment type="similarity">
    <text evidence="1">Belongs to the APC5 family.</text>
</comment>
<proteinExistence type="inferred from homology"/>
<keyword evidence="9" id="KW-1185">Reference proteome</keyword>
<evidence type="ECO:0000256" key="4">
    <source>
        <dbReference type="ARBA" id="ARBA00022776"/>
    </source>
</evidence>
<evidence type="ECO:0000256" key="6">
    <source>
        <dbReference type="ARBA" id="ARBA00023306"/>
    </source>
</evidence>
<gene>
    <name evidence="8" type="ORF">OGATHE_005361</name>
</gene>
<dbReference type="GO" id="GO:0005680">
    <property type="term" value="C:anaphase-promoting complex"/>
    <property type="evidence" value="ECO:0007669"/>
    <property type="project" value="InterPro"/>
</dbReference>
<evidence type="ECO:0000313" key="9">
    <source>
        <dbReference type="Proteomes" id="UP000788993"/>
    </source>
</evidence>
<name>A0A9P8NX32_9ASCO</name>
<dbReference type="GO" id="GO:0045842">
    <property type="term" value="P:positive regulation of mitotic metaphase/anaphase transition"/>
    <property type="evidence" value="ECO:0007669"/>
    <property type="project" value="TreeGrafter"/>
</dbReference>
<evidence type="ECO:0000256" key="1">
    <source>
        <dbReference type="ARBA" id="ARBA00007450"/>
    </source>
</evidence>
<dbReference type="Proteomes" id="UP000788993">
    <property type="component" value="Unassembled WGS sequence"/>
</dbReference>
<keyword evidence="4" id="KW-0498">Mitosis</keyword>
<dbReference type="PANTHER" id="PTHR12830">
    <property type="entry name" value="ANAPHASE-PROMOTING COMPLEX SUBUNIT 5"/>
    <property type="match status" value="1"/>
</dbReference>
<dbReference type="GO" id="GO:0051301">
    <property type="term" value="P:cell division"/>
    <property type="evidence" value="ECO:0007669"/>
    <property type="project" value="UniProtKB-KW"/>
</dbReference>
<dbReference type="Pfam" id="PF12862">
    <property type="entry name" value="ANAPC5"/>
    <property type="match status" value="1"/>
</dbReference>
<dbReference type="InterPro" id="IPR037679">
    <property type="entry name" value="Apc5"/>
</dbReference>
<reference evidence="8" key="2">
    <citation type="submission" date="2021-01" db="EMBL/GenBank/DDBJ databases">
        <authorList>
            <person name="Schikora-Tamarit M.A."/>
        </authorList>
    </citation>
    <scope>NUCLEOTIDE SEQUENCE</scope>
    <source>
        <strain evidence="8">NCAIM Y.01608</strain>
    </source>
</reference>
<evidence type="ECO:0000256" key="2">
    <source>
        <dbReference type="ARBA" id="ARBA00016066"/>
    </source>
</evidence>
<dbReference type="PANTHER" id="PTHR12830:SF9">
    <property type="entry name" value="ANAPHASE-PROMOTING COMPLEX SUBUNIT 5"/>
    <property type="match status" value="1"/>
</dbReference>
<evidence type="ECO:0000256" key="5">
    <source>
        <dbReference type="ARBA" id="ARBA00022786"/>
    </source>
</evidence>
<keyword evidence="5" id="KW-0833">Ubl conjugation pathway</keyword>
<sequence length="797" mass="91660">MEGSEDGLVLTPILATSKIPILALIIGYCYKDLPPSTIPPILSTLVQLIEHNDPRETQTELISLYFPSLKEILKLIENSVTSFASEMNTQNPAEVANDIKAVQKYLLNSLWSINSLDMFHDFVSGVNRLLVDYQHTPKNNNVHKRTQPGKLLTSSSFLGRFVYNIAIAFEVLVFDDTVELWNTFLKYREETKELWLNLNDHKVRKSHFYEPQTPWQKRVLKNSGLLDARVEGSRQQVISQIDLAQMLEQQVQIMQKYSPPPPQSMKNILKLLSESQRGIIPSAYYIDYLESWKQSDYEGSFNALHRYFDYMMSNKQQLFYHYALLSLATLHASFNSDEEALRAIDEAILVARENKDLDCLNYLLTWLFNFLKDRPHLYSKMGNHTSRDQILQFLKIKTKENRNWVLQSMTFQYHALHFILDGGPLRKILENITRASYVLLNFDIGASIRSTFVRNCQLSASVWSRVGVPALARLYADVALDACGPNLSVFDELSIGMRRAVLAYENGDVDKAIAEIQSYEAIAVNDISLMKIWQPRFMLLQSDLWLKKCRYRPVSILLARLQSQADEINDQDLYYELQLRKAQYELKVGNQGEAVKVVTNALSRIGADDHSYNHYWYIELQIFYAMIMTQSSSSPERAMTIIIDALASARKSSLITLVVKGFIVLCEMILKIDPVNSAKDAEAILEKLMPLSLQIGNLWLSSYGYYLLARVLMTETETQEITDAHQLKDGCNKILDYLETSITGFKRMHDLEMMHKAFMVEKKLAEFSQFPDLLNHANSSLSQLDTRIQEENKYSMY</sequence>
<keyword evidence="3" id="KW-0132">Cell division</keyword>
<dbReference type="InterPro" id="IPR026000">
    <property type="entry name" value="Apc5_dom"/>
</dbReference>
<dbReference type="GO" id="GO:0070979">
    <property type="term" value="P:protein K11-linked ubiquitination"/>
    <property type="evidence" value="ECO:0007669"/>
    <property type="project" value="TreeGrafter"/>
</dbReference>
<comment type="caution">
    <text evidence="8">The sequence shown here is derived from an EMBL/GenBank/DDBJ whole genome shotgun (WGS) entry which is preliminary data.</text>
</comment>
<evidence type="ECO:0000256" key="3">
    <source>
        <dbReference type="ARBA" id="ARBA00022618"/>
    </source>
</evidence>
<dbReference type="GO" id="GO:0031145">
    <property type="term" value="P:anaphase-promoting complex-dependent catabolic process"/>
    <property type="evidence" value="ECO:0007669"/>
    <property type="project" value="TreeGrafter"/>
</dbReference>
<dbReference type="EMBL" id="JAEUBD010001468">
    <property type="protein sequence ID" value="KAH3661029.1"/>
    <property type="molecule type" value="Genomic_DNA"/>
</dbReference>
<feature type="domain" description="Anaphase-promoting complex subunit 5" evidence="7">
    <location>
        <begin position="284"/>
        <end position="373"/>
    </location>
</feature>
<protein>
    <recommendedName>
        <fullName evidence="2">Anaphase-promoting complex subunit 5</fullName>
    </recommendedName>
</protein>
<accession>A0A9P8NX32</accession>
<organism evidence="8 9">
    <name type="scientific">Ogataea polymorpha</name>
    <dbReference type="NCBI Taxonomy" id="460523"/>
    <lineage>
        <taxon>Eukaryota</taxon>
        <taxon>Fungi</taxon>
        <taxon>Dikarya</taxon>
        <taxon>Ascomycota</taxon>
        <taxon>Saccharomycotina</taxon>
        <taxon>Pichiomycetes</taxon>
        <taxon>Pichiales</taxon>
        <taxon>Pichiaceae</taxon>
        <taxon>Ogataea</taxon>
    </lineage>
</organism>
<dbReference type="AlphaFoldDB" id="A0A9P8NX32"/>